<dbReference type="GeneID" id="43590293"/>
<dbReference type="Gene3D" id="1.20.58.760">
    <property type="entry name" value="Peptidase M41"/>
    <property type="match status" value="1"/>
</dbReference>
<accession>A0A5M6BUR2</accession>
<evidence type="ECO:0000256" key="13">
    <source>
        <dbReference type="ARBA" id="ARBA00023128"/>
    </source>
</evidence>
<evidence type="ECO:0000313" key="18">
    <source>
        <dbReference type="EMBL" id="WWD20836.1"/>
    </source>
</evidence>
<dbReference type="KEGG" id="ksn:43590293"/>
<dbReference type="Pfam" id="PF00004">
    <property type="entry name" value="AAA"/>
    <property type="match status" value="1"/>
</dbReference>
<proteinExistence type="inferred from homology"/>
<keyword evidence="10" id="KW-0862">Zinc</keyword>
<feature type="region of interest" description="Disordered" evidence="15">
    <location>
        <begin position="555"/>
        <end position="634"/>
    </location>
</feature>
<feature type="compositionally biased region" description="Low complexity" evidence="15">
    <location>
        <begin position="593"/>
        <end position="626"/>
    </location>
</feature>
<evidence type="ECO:0000256" key="12">
    <source>
        <dbReference type="ARBA" id="ARBA00023049"/>
    </source>
</evidence>
<dbReference type="Gene3D" id="1.10.8.60">
    <property type="match status" value="1"/>
</dbReference>
<evidence type="ECO:0000256" key="17">
    <source>
        <dbReference type="SAM" id="SignalP"/>
    </source>
</evidence>
<keyword evidence="9" id="KW-0378">Hydrolase</keyword>
<evidence type="ECO:0000256" key="1">
    <source>
        <dbReference type="ARBA" id="ARBA00001947"/>
    </source>
</evidence>
<dbReference type="OrthoDB" id="1413014at2759"/>
<comment type="similarity">
    <text evidence="5">In the N-terminal section; belongs to the AAA ATPase family.</text>
</comment>
<dbReference type="EMBL" id="CP144059">
    <property type="protein sequence ID" value="WWD20836.1"/>
    <property type="molecule type" value="Genomic_DNA"/>
</dbReference>
<dbReference type="PANTHER" id="PTHR23076">
    <property type="entry name" value="METALLOPROTEASE M41 FTSH"/>
    <property type="match status" value="1"/>
</dbReference>
<evidence type="ECO:0000256" key="5">
    <source>
        <dbReference type="ARBA" id="ARBA00010550"/>
    </source>
</evidence>
<dbReference type="InterPro" id="IPR003960">
    <property type="entry name" value="ATPase_AAA_CS"/>
</dbReference>
<comment type="cofactor">
    <cofactor evidence="1">
        <name>Zn(2+)</name>
        <dbReference type="ChEBI" id="CHEBI:29105"/>
    </cofactor>
</comment>
<keyword evidence="12" id="KW-0482">Metalloprotease</keyword>
<keyword evidence="6" id="KW-0645">Protease</keyword>
<dbReference type="SUPFAM" id="SSF140990">
    <property type="entry name" value="FtsH protease domain-like"/>
    <property type="match status" value="1"/>
</dbReference>
<reference evidence="18" key="1">
    <citation type="submission" date="2017-08" db="EMBL/GenBank/DDBJ databases">
        <authorList>
            <person name="Cuomo C."/>
            <person name="Billmyre B."/>
            <person name="Heitman J."/>
        </authorList>
    </citation>
    <scope>NUCLEOTIDE SEQUENCE</scope>
    <source>
        <strain evidence="18">CBS 12478</strain>
    </source>
</reference>
<evidence type="ECO:0000256" key="2">
    <source>
        <dbReference type="ARBA" id="ARBA00004173"/>
    </source>
</evidence>
<dbReference type="AlphaFoldDB" id="A0A5M6BUR2"/>
<dbReference type="InterPro" id="IPR027417">
    <property type="entry name" value="P-loop_NTPase"/>
</dbReference>
<evidence type="ECO:0000256" key="16">
    <source>
        <dbReference type="SAM" id="Phobius"/>
    </source>
</evidence>
<dbReference type="Pfam" id="PF17862">
    <property type="entry name" value="AAA_lid_3"/>
    <property type="match status" value="1"/>
</dbReference>
<dbReference type="SUPFAM" id="SSF52540">
    <property type="entry name" value="P-loop containing nucleoside triphosphate hydrolases"/>
    <property type="match status" value="1"/>
</dbReference>
<evidence type="ECO:0000256" key="8">
    <source>
        <dbReference type="ARBA" id="ARBA00022741"/>
    </source>
</evidence>
<gene>
    <name evidence="18" type="ORF">CI109_105313</name>
</gene>
<dbReference type="CDD" id="cd19501">
    <property type="entry name" value="RecA-like_FtsH"/>
    <property type="match status" value="1"/>
</dbReference>
<dbReference type="HAMAP" id="MF_01458">
    <property type="entry name" value="FtsH"/>
    <property type="match status" value="1"/>
</dbReference>
<feature type="chain" id="PRO_5043669137" evidence="17">
    <location>
        <begin position="23"/>
        <end position="1155"/>
    </location>
</feature>
<dbReference type="Gene3D" id="3.40.50.300">
    <property type="entry name" value="P-loop containing nucleotide triphosphate hydrolases"/>
    <property type="match status" value="1"/>
</dbReference>
<dbReference type="GO" id="GO:0005524">
    <property type="term" value="F:ATP binding"/>
    <property type="evidence" value="ECO:0007669"/>
    <property type="project" value="UniProtKB-KW"/>
</dbReference>
<keyword evidence="16" id="KW-0812">Transmembrane</keyword>
<dbReference type="GO" id="GO:0004222">
    <property type="term" value="F:metalloendopeptidase activity"/>
    <property type="evidence" value="ECO:0007669"/>
    <property type="project" value="InterPro"/>
</dbReference>
<dbReference type="InterPro" id="IPR005936">
    <property type="entry name" value="FtsH"/>
</dbReference>
<dbReference type="RefSeq" id="XP_031859534.1">
    <property type="nucleotide sequence ID" value="XM_032006140.1"/>
</dbReference>
<dbReference type="PROSITE" id="PS00674">
    <property type="entry name" value="AAA"/>
    <property type="match status" value="1"/>
</dbReference>
<dbReference type="Proteomes" id="UP000322225">
    <property type="component" value="Chromosome 9"/>
</dbReference>
<keyword evidence="8" id="KW-0547">Nucleotide-binding</keyword>
<dbReference type="GO" id="GO:0141164">
    <property type="term" value="P:mitochondrial protein quality control"/>
    <property type="evidence" value="ECO:0007669"/>
    <property type="project" value="UniProtKB-ARBA"/>
</dbReference>
<sequence>MKSRMPRSISVLYLLLIPHVVAIPRTAIHPVKCKTTTLNDNLPTPTPPPRLHQRQDTTDVNVGDATTDQIIPTETTTIFSASDTDASETGGTVTVTTSYKLTTATTPIPLAETIGLIMPNPWQPLYTELNYTFGFVDAVPRPAPTFGGWIRQVQPLLILPNYTIDILPASGTDDPTSVQAIPVGSDGLCGATAENYGIGYPFVFVEPGWYMFVLNQTYMQANTTSDNQCTLPILQEKSFFATMTFSISPRPTLRPGPVSPSSPYTVFADVTTATPSSLPIDRQPTTAGQRLGIALGVAGGILGLALIVAVMWWVRKKRRMESEALAFSRLKPAEQEAFLRENPDSFLNPNHPRYANRNGNRGPPGPPGSLASSPMALRPTQVRGLDLLLTAGLGGLRCRADRGPVRSVYGFLKGQSPLTSLRSIHSSPLRSGLFGSSTPASSSTAPSPPPPTSNVDPDQPLTPFQARIAALETAAQANKEDIAAQLALLRELLEGGQAGSLAAYYDGVALAEDGSGSKALLRSEEAWGIYMEALARNGRLGDVVNMVRRRDRLLAGTPLTSTESSTTPSSTSTSSSPSLLSTISPTPTPTPAAQPSSTLPKPSFATSLLDPSASASSTTSSAQPQTGSPLNPIYVQMAPPTPQMNAWRAVRWVAGFLLWGFIILTVMSMVMENTGLLKAGPGPMEFEPEEGKVVKFSDVHGVEEAKAELEEIVEFLKNPEKFSTLGGKLPKGVLLTGPPGTGKTMLARAVAGEAEVPFLFASGSSFDEMFVGVGAKRVRELFAAARKKSPAIVFIDELDAIGSKRSAKDQHYMKQTLNQLLVELDGFEQSEGVIIIAATNFPESLDKALTRPGRFDRHVVVGLPDVRGRIEILKHHMAEVQFDVEVDPSIIARGCPGMSGADLQNLVNQAAVKASRDGSNRVQLKHFEWAKDRILMGAERRSHYVTEESKRATAYHEGGHALVALHTPGAMPLHKVTIMPRGQALGITFQLPEQDKDSYTRREYNAMIDVALGGRAAEEMIFGHDDVTSGCSSDLQRATDVAARMIRNYGFSEKVGLVAHGDEESVYLSGKKKDEIESEIRSFLDTGMSRTVNLLKSHENELHTLANALVEYETLSLDEVKQVLAGQKLSRPTTEGESLISEGERDGKGAIVEGI</sequence>
<dbReference type="FunFam" id="3.40.50.300:FF:000175">
    <property type="entry name" value="ATP-dependent zinc metalloprotease FTSH 4"/>
    <property type="match status" value="1"/>
</dbReference>
<dbReference type="GO" id="GO:0016887">
    <property type="term" value="F:ATP hydrolysis activity"/>
    <property type="evidence" value="ECO:0007669"/>
    <property type="project" value="InterPro"/>
</dbReference>
<dbReference type="GO" id="GO:0046872">
    <property type="term" value="F:metal ion binding"/>
    <property type="evidence" value="ECO:0007669"/>
    <property type="project" value="UniProtKB-KW"/>
</dbReference>
<evidence type="ECO:0000256" key="7">
    <source>
        <dbReference type="ARBA" id="ARBA00022723"/>
    </source>
</evidence>
<feature type="region of interest" description="Disordered" evidence="15">
    <location>
        <begin position="340"/>
        <end position="375"/>
    </location>
</feature>
<keyword evidence="7" id="KW-0479">Metal-binding</keyword>
<evidence type="ECO:0000256" key="14">
    <source>
        <dbReference type="ARBA" id="ARBA00023136"/>
    </source>
</evidence>
<evidence type="ECO:0000256" key="3">
    <source>
        <dbReference type="ARBA" id="ARBA00004370"/>
    </source>
</evidence>
<feature type="transmembrane region" description="Helical" evidence="16">
    <location>
        <begin position="291"/>
        <end position="314"/>
    </location>
</feature>
<evidence type="ECO:0000256" key="9">
    <source>
        <dbReference type="ARBA" id="ARBA00022801"/>
    </source>
</evidence>
<feature type="region of interest" description="Disordered" evidence="15">
    <location>
        <begin position="37"/>
        <end position="56"/>
    </location>
</feature>
<evidence type="ECO:0000256" key="6">
    <source>
        <dbReference type="ARBA" id="ARBA00022670"/>
    </source>
</evidence>
<keyword evidence="19" id="KW-1185">Reference proteome</keyword>
<feature type="signal peptide" evidence="17">
    <location>
        <begin position="1"/>
        <end position="22"/>
    </location>
</feature>
<dbReference type="FunFam" id="1.20.58.760:FF:000002">
    <property type="entry name" value="ATP-dependent zinc metalloprotease FtsH"/>
    <property type="match status" value="1"/>
</dbReference>
<dbReference type="NCBIfam" id="TIGR01241">
    <property type="entry name" value="FtsH_fam"/>
    <property type="match status" value="1"/>
</dbReference>
<dbReference type="FunFam" id="1.10.8.60:FF:000001">
    <property type="entry name" value="ATP-dependent zinc metalloprotease FtsH"/>
    <property type="match status" value="1"/>
</dbReference>
<feature type="transmembrane region" description="Helical" evidence="16">
    <location>
        <begin position="652"/>
        <end position="671"/>
    </location>
</feature>
<keyword evidence="14 16" id="KW-0472">Membrane</keyword>
<dbReference type="PANTHER" id="PTHR23076:SF97">
    <property type="entry name" value="ATP-DEPENDENT ZINC METALLOPROTEASE YME1L1"/>
    <property type="match status" value="1"/>
</dbReference>
<dbReference type="GO" id="GO:0004176">
    <property type="term" value="F:ATP-dependent peptidase activity"/>
    <property type="evidence" value="ECO:0007669"/>
    <property type="project" value="InterPro"/>
</dbReference>
<keyword evidence="16" id="KW-1133">Transmembrane helix</keyword>
<feature type="compositionally biased region" description="Low complexity" evidence="15">
    <location>
        <begin position="557"/>
        <end position="585"/>
    </location>
</feature>
<comment type="subcellular location">
    <subcellularLocation>
        <location evidence="3">Membrane</location>
    </subcellularLocation>
    <subcellularLocation>
        <location evidence="2">Mitochondrion</location>
    </subcellularLocation>
</comment>
<feature type="region of interest" description="Disordered" evidence="15">
    <location>
        <begin position="429"/>
        <end position="461"/>
    </location>
</feature>
<dbReference type="InterPro" id="IPR000642">
    <property type="entry name" value="Peptidase_M41"/>
</dbReference>
<feature type="compositionally biased region" description="Low complexity" evidence="15">
    <location>
        <begin position="436"/>
        <end position="445"/>
    </location>
</feature>
<keyword evidence="17" id="KW-0732">Signal</keyword>
<dbReference type="InterPro" id="IPR003959">
    <property type="entry name" value="ATPase_AAA_core"/>
</dbReference>
<evidence type="ECO:0000256" key="4">
    <source>
        <dbReference type="ARBA" id="ARBA00010044"/>
    </source>
</evidence>
<organism evidence="18 19">
    <name type="scientific">Kwoniella shandongensis</name>
    <dbReference type="NCBI Taxonomy" id="1734106"/>
    <lineage>
        <taxon>Eukaryota</taxon>
        <taxon>Fungi</taxon>
        <taxon>Dikarya</taxon>
        <taxon>Basidiomycota</taxon>
        <taxon>Agaricomycotina</taxon>
        <taxon>Tremellomycetes</taxon>
        <taxon>Tremellales</taxon>
        <taxon>Cryptococcaceae</taxon>
        <taxon>Kwoniella</taxon>
    </lineage>
</organism>
<dbReference type="InterPro" id="IPR037219">
    <property type="entry name" value="Peptidase_M41-like"/>
</dbReference>
<dbReference type="SMART" id="SM00382">
    <property type="entry name" value="AAA"/>
    <property type="match status" value="1"/>
</dbReference>
<dbReference type="InterPro" id="IPR041569">
    <property type="entry name" value="AAA_lid_3"/>
</dbReference>
<feature type="region of interest" description="Disordered" evidence="15">
    <location>
        <begin position="1131"/>
        <end position="1155"/>
    </location>
</feature>
<dbReference type="Pfam" id="PF01434">
    <property type="entry name" value="Peptidase_M41"/>
    <property type="match status" value="1"/>
</dbReference>
<comment type="similarity">
    <text evidence="4">In the C-terminal section; belongs to the peptidase M41 family.</text>
</comment>
<evidence type="ECO:0000313" key="19">
    <source>
        <dbReference type="Proteomes" id="UP000322225"/>
    </source>
</evidence>
<dbReference type="GO" id="GO:0005743">
    <property type="term" value="C:mitochondrial inner membrane"/>
    <property type="evidence" value="ECO:0007669"/>
    <property type="project" value="TreeGrafter"/>
</dbReference>
<reference evidence="18" key="2">
    <citation type="submission" date="2024-01" db="EMBL/GenBank/DDBJ databases">
        <title>Comparative genomics of Cryptococcus and Kwoniella reveals pathogenesis evolution and contrasting modes of karyotype evolution via chromosome fusion or intercentromeric recombination.</title>
        <authorList>
            <person name="Coelho M.A."/>
            <person name="David-Palma M."/>
            <person name="Shea T."/>
            <person name="Bowers K."/>
            <person name="McGinley-Smith S."/>
            <person name="Mohammad A.W."/>
            <person name="Gnirke A."/>
            <person name="Yurkov A.M."/>
            <person name="Nowrousian M."/>
            <person name="Sun S."/>
            <person name="Cuomo C.A."/>
            <person name="Heitman J."/>
        </authorList>
    </citation>
    <scope>NUCLEOTIDE SEQUENCE</scope>
    <source>
        <strain evidence="18">CBS 12478</strain>
    </source>
</reference>
<evidence type="ECO:0000256" key="15">
    <source>
        <dbReference type="SAM" id="MobiDB-lite"/>
    </source>
</evidence>
<evidence type="ECO:0000256" key="10">
    <source>
        <dbReference type="ARBA" id="ARBA00022833"/>
    </source>
</evidence>
<keyword evidence="11" id="KW-0067">ATP-binding</keyword>
<evidence type="ECO:0000256" key="11">
    <source>
        <dbReference type="ARBA" id="ARBA00022840"/>
    </source>
</evidence>
<name>A0A5M6BUR2_9TREE</name>
<dbReference type="InterPro" id="IPR003593">
    <property type="entry name" value="AAA+_ATPase"/>
</dbReference>
<keyword evidence="13" id="KW-0496">Mitochondrion</keyword>
<protein>
    <submittedName>
        <fullName evidence="18">Uncharacterized protein</fullName>
    </submittedName>
</protein>
<dbReference type="GO" id="GO:0007005">
    <property type="term" value="P:mitochondrion organization"/>
    <property type="evidence" value="ECO:0007669"/>
    <property type="project" value="TreeGrafter"/>
</dbReference>